<dbReference type="Gene3D" id="3.20.20.80">
    <property type="entry name" value="Glycosidases"/>
    <property type="match status" value="1"/>
</dbReference>
<dbReference type="InterPro" id="IPR001000">
    <property type="entry name" value="GH10_dom"/>
</dbReference>
<dbReference type="SMART" id="SM00633">
    <property type="entry name" value="Glyco_10"/>
    <property type="match status" value="1"/>
</dbReference>
<gene>
    <name evidence="7" type="ORF">RHSIM_Rhsim06G0066300</name>
</gene>
<keyword evidence="2" id="KW-0677">Repeat</keyword>
<keyword evidence="4" id="KW-0119">Carbohydrate metabolism</keyword>
<accession>A0A834LN27</accession>
<protein>
    <recommendedName>
        <fullName evidence="6">GH10 domain-containing protein</fullName>
    </recommendedName>
</protein>
<dbReference type="Pfam" id="PF00331">
    <property type="entry name" value="Glyco_hydro_10"/>
    <property type="match status" value="1"/>
</dbReference>
<dbReference type="InterPro" id="IPR017853">
    <property type="entry name" value="GH"/>
</dbReference>
<keyword evidence="5" id="KW-0624">Polysaccharide degradation</keyword>
<dbReference type="AlphaFoldDB" id="A0A834LN27"/>
<feature type="domain" description="GH10" evidence="6">
    <location>
        <begin position="347"/>
        <end position="648"/>
    </location>
</feature>
<dbReference type="InterPro" id="IPR044846">
    <property type="entry name" value="GH10"/>
</dbReference>
<evidence type="ECO:0000256" key="1">
    <source>
        <dbReference type="ARBA" id="ARBA00007495"/>
    </source>
</evidence>
<organism evidence="7 8">
    <name type="scientific">Rhododendron simsii</name>
    <name type="common">Sims's rhododendron</name>
    <dbReference type="NCBI Taxonomy" id="118357"/>
    <lineage>
        <taxon>Eukaryota</taxon>
        <taxon>Viridiplantae</taxon>
        <taxon>Streptophyta</taxon>
        <taxon>Embryophyta</taxon>
        <taxon>Tracheophyta</taxon>
        <taxon>Spermatophyta</taxon>
        <taxon>Magnoliopsida</taxon>
        <taxon>eudicotyledons</taxon>
        <taxon>Gunneridae</taxon>
        <taxon>Pentapetalae</taxon>
        <taxon>asterids</taxon>
        <taxon>Ericales</taxon>
        <taxon>Ericaceae</taxon>
        <taxon>Ericoideae</taxon>
        <taxon>Rhodoreae</taxon>
        <taxon>Rhododendron</taxon>
    </lineage>
</organism>
<dbReference type="GO" id="GO:0000272">
    <property type="term" value="P:polysaccharide catabolic process"/>
    <property type="evidence" value="ECO:0007669"/>
    <property type="project" value="UniProtKB-KW"/>
</dbReference>
<evidence type="ECO:0000313" key="8">
    <source>
        <dbReference type="Proteomes" id="UP000626092"/>
    </source>
</evidence>
<evidence type="ECO:0000256" key="4">
    <source>
        <dbReference type="ARBA" id="ARBA00023277"/>
    </source>
</evidence>
<evidence type="ECO:0000256" key="3">
    <source>
        <dbReference type="ARBA" id="ARBA00022801"/>
    </source>
</evidence>
<dbReference type="PROSITE" id="PS51760">
    <property type="entry name" value="GH10_2"/>
    <property type="match status" value="1"/>
</dbReference>
<evidence type="ECO:0000256" key="2">
    <source>
        <dbReference type="ARBA" id="ARBA00022737"/>
    </source>
</evidence>
<name>A0A834LN27_RHOSS</name>
<dbReference type="Proteomes" id="UP000626092">
    <property type="component" value="Unassembled WGS sequence"/>
</dbReference>
<sequence length="714" mass="82163">MSSSSGSSSVASNILVNHDFSSRLASWRANNCRADVVRNGQGGNYAVVTDRKEKWQGLEQDITGKVSAGVVYSVYARVRVSGPVKSSDVKATLRLESRDARTTYEFIGKTSVTRDQWQTLEGNFSLSTLPNRKIVFYLEGPPPGVDLLVDSVLISTPRTTERANRAYGVNIITNRFNDGSNGWFPRGSCNLSVQTDSNSNRCYILATGRKGKRDGPAQQITDKLQLFLTYQLSASVQIGSWVSRPQRVTVTLRIDDKERVNVGQVEVNGDNWHEIVGSFRIERKPAKVVVYVHGPDSGVDLMLRDEIQISVVDRKARFEKLRRKTDKVRKRDVVLKLYGPGSSSLPAGTYVSVEQTRNSFPIGSCISHTDIEKENFVDFFVKHFNWAVFQYELKWDHTEEKKGNFDYEKVDELLAFCHRHRIKTRGHCIFWEEKEFIQEWVQALSDSDLRKAIRKRLEDLLTRYKGKFEHYDVNNEMLHETYYRERLGDEIRVTMYKTAKKLDPDAKLFVNDYRIEDGRDARSTPEKYIKHIRELRARGAPMEGVGIQGRVRSPVVGEIVCSALDKFVESKLGLPIWFTELDFSHLNERFRADDLEVMLREAFAHRAVEGIMFWGNEEAQEGKKKWNNAYWWNAKGDLNEAGKRLLALKEEWMSNEKGKIDNQSQFKFRGFPGHYKVYVQIGSKRIFKVFEVPKGESPLEVPITFYSFREKKMK</sequence>
<dbReference type="SUPFAM" id="SSF51445">
    <property type="entry name" value="(Trans)glycosidases"/>
    <property type="match status" value="1"/>
</dbReference>
<dbReference type="Gene3D" id="2.60.120.260">
    <property type="entry name" value="Galactose-binding domain-like"/>
    <property type="match status" value="2"/>
</dbReference>
<dbReference type="Pfam" id="PF02018">
    <property type="entry name" value="CBM_4_9"/>
    <property type="match status" value="2"/>
</dbReference>
<dbReference type="OrthoDB" id="3055998at2759"/>
<evidence type="ECO:0000259" key="6">
    <source>
        <dbReference type="PROSITE" id="PS51760"/>
    </source>
</evidence>
<comment type="caution">
    <text evidence="7">The sequence shown here is derived from an EMBL/GenBank/DDBJ whole genome shotgun (WGS) entry which is preliminary data.</text>
</comment>
<dbReference type="EMBL" id="WJXA01000006">
    <property type="protein sequence ID" value="KAF7141752.1"/>
    <property type="molecule type" value="Genomic_DNA"/>
</dbReference>
<dbReference type="InterPro" id="IPR003305">
    <property type="entry name" value="CenC_carb-bd"/>
</dbReference>
<dbReference type="InterPro" id="IPR008979">
    <property type="entry name" value="Galactose-bd-like_sf"/>
</dbReference>
<dbReference type="GO" id="GO:0031176">
    <property type="term" value="F:endo-1,4-beta-xylanase activity"/>
    <property type="evidence" value="ECO:0007669"/>
    <property type="project" value="UniProtKB-ARBA"/>
</dbReference>
<keyword evidence="8" id="KW-1185">Reference proteome</keyword>
<evidence type="ECO:0000256" key="5">
    <source>
        <dbReference type="ARBA" id="ARBA00023326"/>
    </source>
</evidence>
<dbReference type="PANTHER" id="PTHR31490:SF1">
    <property type="entry name" value="ENDO-1,4-BETA-XYLANASE 1"/>
    <property type="match status" value="1"/>
</dbReference>
<proteinExistence type="inferred from homology"/>
<comment type="similarity">
    <text evidence="1">Belongs to the glycosyl hydrolase 10 (cellulase F) family.</text>
</comment>
<reference evidence="7" key="1">
    <citation type="submission" date="2019-11" db="EMBL/GenBank/DDBJ databases">
        <authorList>
            <person name="Liu Y."/>
            <person name="Hou J."/>
            <person name="Li T.-Q."/>
            <person name="Guan C.-H."/>
            <person name="Wu X."/>
            <person name="Wu H.-Z."/>
            <person name="Ling F."/>
            <person name="Zhang R."/>
            <person name="Shi X.-G."/>
            <person name="Ren J.-P."/>
            <person name="Chen E.-F."/>
            <person name="Sun J.-M."/>
        </authorList>
    </citation>
    <scope>NUCLEOTIDE SEQUENCE</scope>
    <source>
        <strain evidence="7">Adult_tree_wgs_1</strain>
        <tissue evidence="7">Leaves</tissue>
    </source>
</reference>
<keyword evidence="3" id="KW-0378">Hydrolase</keyword>
<dbReference type="PANTHER" id="PTHR31490">
    <property type="entry name" value="GLYCOSYL HYDROLASE"/>
    <property type="match status" value="1"/>
</dbReference>
<dbReference type="SUPFAM" id="SSF49785">
    <property type="entry name" value="Galactose-binding domain-like"/>
    <property type="match status" value="2"/>
</dbReference>
<evidence type="ECO:0000313" key="7">
    <source>
        <dbReference type="EMBL" id="KAF7141752.1"/>
    </source>
</evidence>